<dbReference type="EMBL" id="JALLPJ020000417">
    <property type="protein sequence ID" value="KAL3792901.1"/>
    <property type="molecule type" value="Genomic_DNA"/>
</dbReference>
<evidence type="ECO:0000313" key="2">
    <source>
        <dbReference type="EMBL" id="KAL3792901.1"/>
    </source>
</evidence>
<feature type="compositionally biased region" description="Basic and acidic residues" evidence="1">
    <location>
        <begin position="93"/>
        <end position="107"/>
    </location>
</feature>
<proteinExistence type="predicted"/>
<gene>
    <name evidence="2" type="ORF">ACHAWO_004230</name>
</gene>
<name>A0ABD3PZT7_9STRA</name>
<feature type="region of interest" description="Disordered" evidence="1">
    <location>
        <begin position="429"/>
        <end position="453"/>
    </location>
</feature>
<evidence type="ECO:0000256" key="1">
    <source>
        <dbReference type="SAM" id="MobiDB-lite"/>
    </source>
</evidence>
<feature type="region of interest" description="Disordered" evidence="1">
    <location>
        <begin position="763"/>
        <end position="785"/>
    </location>
</feature>
<accession>A0ABD3PZT7</accession>
<dbReference type="AlphaFoldDB" id="A0ABD3PZT7"/>
<dbReference type="Proteomes" id="UP001530400">
    <property type="component" value="Unassembled WGS sequence"/>
</dbReference>
<protein>
    <submittedName>
        <fullName evidence="2">Uncharacterized protein</fullName>
    </submittedName>
</protein>
<evidence type="ECO:0000313" key="3">
    <source>
        <dbReference type="Proteomes" id="UP001530400"/>
    </source>
</evidence>
<feature type="region of interest" description="Disordered" evidence="1">
    <location>
        <begin position="483"/>
        <end position="572"/>
    </location>
</feature>
<organism evidence="2 3">
    <name type="scientific">Cyclotella atomus</name>
    <dbReference type="NCBI Taxonomy" id="382360"/>
    <lineage>
        <taxon>Eukaryota</taxon>
        <taxon>Sar</taxon>
        <taxon>Stramenopiles</taxon>
        <taxon>Ochrophyta</taxon>
        <taxon>Bacillariophyta</taxon>
        <taxon>Coscinodiscophyceae</taxon>
        <taxon>Thalassiosirophycidae</taxon>
        <taxon>Stephanodiscales</taxon>
        <taxon>Stephanodiscaceae</taxon>
        <taxon>Cyclotella</taxon>
    </lineage>
</organism>
<feature type="region of interest" description="Disordered" evidence="1">
    <location>
        <begin position="74"/>
        <end position="107"/>
    </location>
</feature>
<sequence length="972" mass="106241">MPTRIDIPLREYHNSGKQNGTVELQRLEAPKLKPCTTGVASANGVAAFENNATGQSSNEEPSMAVIATSKKRSYTDFADQKSEEPSAKSSASETKRKSLNHENNMKSRCENYRGVNWRKSDSKFVAQVWIKADKKQRLLGSYLLASDSAYVVDRVNEALGGTESVAPIFHSVAEYHVARDSEMKEARLSIDDVGTVESLCTEIDEIIARISQDIRNNGSLAKCTSPVPAEKKTHQKQCKVPGRNELKQPDEESRVMDWSEEGVVSVSKMKAKSGPSSSNLAIPLSMPNDLEIFSPRFCYIRKNCLEFFEATSIDTEQSRGRRSHIDVGRVGIRCVYCKHCPITERASQSTAFPSTLSKIYSSVVMWQSRHASKCHQIPVSVNTEFADMKSSKYTGGDSVEIWAESAMKKGLVDTASGIKFAHPSHKVASSRAVERSSQLSGKESSATAACDESDKVESADTVCELIENRLKQIALDHTVARVERSGQTKTVIRSIRSKRGQGGQSRIELNTSSQIPREQTVGSVERSGQTKTATRSRQSGIESDTSSMIECPVIQTSKSRKSSTSDMDASKSAGVKRTSNFFGVCYHKNKKKFEAKVTSGGKGYYVGCYVLETDAAMGRDSALAALKIKDLLRNFGSFAAYKAARQKELLSLKNSGACTDSIESLEEVSKRIQQNVTTKCEVALFKLEKTAFTELSGYFDALLLRDYEGVRANDEKHTRQNQNTTAAATAAVGKEVAVIDGQKNWSITPDGFCRTDEVSKVVPESDPKPIAASPRDQHSNTSNKEACEAPIDGQVEEVVELSAPAPTNPITDSFSPSNVSGLILLSVNQTNNLPYTIGCSVMFELDFESDDFIQGGKVGKVTSAYIDPNSSEVMYGVQYDGQAKIALLGKNSLAYVVGTSIKYSHTGSFDSGNYLLGKVIMCRTEATSKSLPESETPQVVYTIMTFGPNRTNGEFEVVKDVTLDQLQFSSDA</sequence>
<reference evidence="2 3" key="1">
    <citation type="submission" date="2024-10" db="EMBL/GenBank/DDBJ databases">
        <title>Updated reference genomes for cyclostephanoid diatoms.</title>
        <authorList>
            <person name="Roberts W.R."/>
            <person name="Alverson A.J."/>
        </authorList>
    </citation>
    <scope>NUCLEOTIDE SEQUENCE [LARGE SCALE GENOMIC DNA]</scope>
    <source>
        <strain evidence="2 3">AJA010-31</strain>
    </source>
</reference>
<feature type="compositionally biased region" description="Polar residues" evidence="1">
    <location>
        <begin position="507"/>
        <end position="567"/>
    </location>
</feature>
<feature type="compositionally biased region" description="Polar residues" evidence="1">
    <location>
        <begin position="435"/>
        <end position="447"/>
    </location>
</feature>
<comment type="caution">
    <text evidence="2">The sequence shown here is derived from an EMBL/GenBank/DDBJ whole genome shotgun (WGS) entry which is preliminary data.</text>
</comment>
<feature type="region of interest" description="Disordered" evidence="1">
    <location>
        <begin position="1"/>
        <end position="20"/>
    </location>
</feature>
<keyword evidence="3" id="KW-1185">Reference proteome</keyword>